<feature type="compositionally biased region" description="Basic and acidic residues" evidence="1">
    <location>
        <begin position="49"/>
        <end position="65"/>
    </location>
</feature>
<dbReference type="GeneID" id="28987702"/>
<reference evidence="3 4" key="1">
    <citation type="submission" date="2015-03" db="EMBL/GenBank/DDBJ databases">
        <title>Genomics and transcriptomics of the oil-accumulating basidiomycete yeast T. oleaginosus allow insights into substrate utilization and the diverse evolutionary trajectories of mating systems in fungi.</title>
        <authorList>
            <consortium name="DOE Joint Genome Institute"/>
            <person name="Kourist R."/>
            <person name="Kracht O."/>
            <person name="Bracharz F."/>
            <person name="Lipzen A."/>
            <person name="Nolan M."/>
            <person name="Ohm R."/>
            <person name="Grigoriev I."/>
            <person name="Sun S."/>
            <person name="Heitman J."/>
            <person name="Bruck T."/>
            <person name="Nowrousian M."/>
        </authorList>
    </citation>
    <scope>NUCLEOTIDE SEQUENCE [LARGE SCALE GENOMIC DNA]</scope>
    <source>
        <strain evidence="3 4">IBC0246</strain>
    </source>
</reference>
<evidence type="ECO:0000313" key="3">
    <source>
        <dbReference type="EMBL" id="KLT38440.1"/>
    </source>
</evidence>
<feature type="region of interest" description="Disordered" evidence="1">
    <location>
        <begin position="28"/>
        <end position="100"/>
    </location>
</feature>
<dbReference type="RefSeq" id="XP_018274931.1">
    <property type="nucleotide sequence ID" value="XM_018427099.1"/>
</dbReference>
<feature type="chain" id="PRO_5005245792" evidence="2">
    <location>
        <begin position="22"/>
        <end position="172"/>
    </location>
</feature>
<feature type="compositionally biased region" description="Basic and acidic residues" evidence="1">
    <location>
        <begin position="72"/>
        <end position="89"/>
    </location>
</feature>
<evidence type="ECO:0000256" key="1">
    <source>
        <dbReference type="SAM" id="MobiDB-lite"/>
    </source>
</evidence>
<evidence type="ECO:0000313" key="4">
    <source>
        <dbReference type="Proteomes" id="UP000053611"/>
    </source>
</evidence>
<evidence type="ECO:0000256" key="2">
    <source>
        <dbReference type="SAM" id="SignalP"/>
    </source>
</evidence>
<dbReference type="AlphaFoldDB" id="A0A0J0XBJ4"/>
<gene>
    <name evidence="3" type="ORF">CC85DRAFT_33709</name>
</gene>
<accession>A0A0J0XBJ4</accession>
<keyword evidence="4" id="KW-1185">Reference proteome</keyword>
<protein>
    <submittedName>
        <fullName evidence="3">Uncharacterized protein</fullName>
    </submittedName>
</protein>
<dbReference type="Proteomes" id="UP000053611">
    <property type="component" value="Unassembled WGS sequence"/>
</dbReference>
<keyword evidence="2" id="KW-0732">Signal</keyword>
<dbReference type="EMBL" id="KQ087307">
    <property type="protein sequence ID" value="KLT38440.1"/>
    <property type="molecule type" value="Genomic_DNA"/>
</dbReference>
<proteinExistence type="predicted"/>
<sequence>MARLACGLRLRLGLEAAVLLAESTPPLRHRAREADAHAVGAVGRSTTRRKQDGEEKVLMHGRDPGRQGPDSAPHRPRTERVEQRSDQAEGGHGPWARRLGDWGARPVPGIATEFLRIQGAWQLADLVVVLASCRYLRLAATRGATQRYVWKIFVRRRLECHVQEEALDAPSV</sequence>
<feature type="signal peptide" evidence="2">
    <location>
        <begin position="1"/>
        <end position="21"/>
    </location>
</feature>
<name>A0A0J0XBJ4_9TREE</name>
<organism evidence="3 4">
    <name type="scientific">Cutaneotrichosporon oleaginosum</name>
    <dbReference type="NCBI Taxonomy" id="879819"/>
    <lineage>
        <taxon>Eukaryota</taxon>
        <taxon>Fungi</taxon>
        <taxon>Dikarya</taxon>
        <taxon>Basidiomycota</taxon>
        <taxon>Agaricomycotina</taxon>
        <taxon>Tremellomycetes</taxon>
        <taxon>Trichosporonales</taxon>
        <taxon>Trichosporonaceae</taxon>
        <taxon>Cutaneotrichosporon</taxon>
    </lineage>
</organism>